<comment type="caution">
    <text evidence="2">The sequence shown here is derived from an EMBL/GenBank/DDBJ whole genome shotgun (WGS) entry which is preliminary data.</text>
</comment>
<accession>A0A2G8JB80</accession>
<evidence type="ECO:0000313" key="2">
    <source>
        <dbReference type="EMBL" id="PIK32989.1"/>
    </source>
</evidence>
<organism evidence="2 3">
    <name type="scientific">Stichopus japonicus</name>
    <name type="common">Sea cucumber</name>
    <dbReference type="NCBI Taxonomy" id="307972"/>
    <lineage>
        <taxon>Eukaryota</taxon>
        <taxon>Metazoa</taxon>
        <taxon>Echinodermata</taxon>
        <taxon>Eleutherozoa</taxon>
        <taxon>Echinozoa</taxon>
        <taxon>Holothuroidea</taxon>
        <taxon>Aspidochirotacea</taxon>
        <taxon>Aspidochirotida</taxon>
        <taxon>Stichopodidae</taxon>
        <taxon>Apostichopus</taxon>
    </lineage>
</organism>
<dbReference type="EMBL" id="MRZV01002843">
    <property type="protein sequence ID" value="PIK32989.1"/>
    <property type="molecule type" value="Genomic_DNA"/>
</dbReference>
<protein>
    <submittedName>
        <fullName evidence="2">Uncharacterized protein</fullName>
    </submittedName>
</protein>
<evidence type="ECO:0000313" key="3">
    <source>
        <dbReference type="Proteomes" id="UP000230750"/>
    </source>
</evidence>
<dbReference type="OrthoDB" id="10189197at2759"/>
<reference evidence="2 3" key="1">
    <citation type="journal article" date="2017" name="PLoS Biol.">
        <title>The sea cucumber genome provides insights into morphological evolution and visceral regeneration.</title>
        <authorList>
            <person name="Zhang X."/>
            <person name="Sun L."/>
            <person name="Yuan J."/>
            <person name="Sun Y."/>
            <person name="Gao Y."/>
            <person name="Zhang L."/>
            <person name="Li S."/>
            <person name="Dai H."/>
            <person name="Hamel J.F."/>
            <person name="Liu C."/>
            <person name="Yu Y."/>
            <person name="Liu S."/>
            <person name="Lin W."/>
            <person name="Guo K."/>
            <person name="Jin S."/>
            <person name="Xu P."/>
            <person name="Storey K.B."/>
            <person name="Huan P."/>
            <person name="Zhang T."/>
            <person name="Zhou Y."/>
            <person name="Zhang J."/>
            <person name="Lin C."/>
            <person name="Li X."/>
            <person name="Xing L."/>
            <person name="Huo D."/>
            <person name="Sun M."/>
            <person name="Wang L."/>
            <person name="Mercier A."/>
            <person name="Li F."/>
            <person name="Yang H."/>
            <person name="Xiang J."/>
        </authorList>
    </citation>
    <scope>NUCLEOTIDE SEQUENCE [LARGE SCALE GENOMIC DNA]</scope>
    <source>
        <strain evidence="2">Shaxun</strain>
        <tissue evidence="2">Muscle</tissue>
    </source>
</reference>
<sequence length="269" mass="30651">MEYDQIQRRISRMKQEAGNWKPPGGASAAMTSHGHDNDFSGYDRFGHFQRVTDTNGQFGTMNNYGMETKTLKGNTTQNTSPSQMPKLPVIHEISNNSLWRERKSTDVRRHSQQRRSSEAPSVQDVRRSSVTSDISVDKMKPKRRFYLLGLTVGKLASKTSFLGGKNGRKLSLETNKSSSNSRRSSMEKPRRKSTDSSRRSSLEVIRNKFDKGTQRRRKRSLLPSDRRDINHMSTKGFRLFDYRAQLLNLGTEGDASSDSEDSLSSYEEL</sequence>
<evidence type="ECO:0000256" key="1">
    <source>
        <dbReference type="SAM" id="MobiDB-lite"/>
    </source>
</evidence>
<keyword evidence="3" id="KW-1185">Reference proteome</keyword>
<name>A0A2G8JB80_STIJA</name>
<feature type="region of interest" description="Disordered" evidence="1">
    <location>
        <begin position="159"/>
        <end position="228"/>
    </location>
</feature>
<feature type="region of interest" description="Disordered" evidence="1">
    <location>
        <begin position="93"/>
        <end position="135"/>
    </location>
</feature>
<proteinExistence type="predicted"/>
<gene>
    <name evidence="2" type="ORF">BSL78_30200</name>
</gene>
<dbReference type="AlphaFoldDB" id="A0A2G8JB80"/>
<feature type="compositionally biased region" description="Basic and acidic residues" evidence="1">
    <location>
        <begin position="184"/>
        <end position="213"/>
    </location>
</feature>
<feature type="compositionally biased region" description="Basic and acidic residues" evidence="1">
    <location>
        <begin position="99"/>
        <end position="109"/>
    </location>
</feature>
<dbReference type="Proteomes" id="UP000230750">
    <property type="component" value="Unassembled WGS sequence"/>
</dbReference>